<comment type="subcellular location">
    <subcellularLocation>
        <location evidence="1">Cell membrane</location>
        <topology evidence="1">Multi-pass membrane protein</topology>
    </subcellularLocation>
</comment>
<keyword evidence="2 6" id="KW-0812">Transmembrane</keyword>
<dbReference type="AlphaFoldDB" id="A0A6G3QVN1"/>
<dbReference type="InterPro" id="IPR011701">
    <property type="entry name" value="MFS"/>
</dbReference>
<dbReference type="Gene3D" id="1.20.1720.10">
    <property type="entry name" value="Multidrug resistance protein D"/>
    <property type="match status" value="1"/>
</dbReference>
<dbReference type="GO" id="GO:0005886">
    <property type="term" value="C:plasma membrane"/>
    <property type="evidence" value="ECO:0007669"/>
    <property type="project" value="UniProtKB-SubCell"/>
</dbReference>
<feature type="transmembrane region" description="Helical" evidence="6">
    <location>
        <begin position="241"/>
        <end position="258"/>
    </location>
</feature>
<feature type="transmembrane region" description="Helical" evidence="6">
    <location>
        <begin position="213"/>
        <end position="235"/>
    </location>
</feature>
<evidence type="ECO:0000256" key="3">
    <source>
        <dbReference type="ARBA" id="ARBA00022989"/>
    </source>
</evidence>
<feature type="transmembrane region" description="Helical" evidence="6">
    <location>
        <begin position="181"/>
        <end position="201"/>
    </location>
</feature>
<feature type="transmembrane region" description="Helical" evidence="6">
    <location>
        <begin position="123"/>
        <end position="146"/>
    </location>
</feature>
<dbReference type="EMBL" id="JAAGMD010000448">
    <property type="protein sequence ID" value="NEA87405.1"/>
    <property type="molecule type" value="Genomic_DNA"/>
</dbReference>
<name>A0A6G3QVN1_9ACTN</name>
<dbReference type="GO" id="GO:0022857">
    <property type="term" value="F:transmembrane transporter activity"/>
    <property type="evidence" value="ECO:0007669"/>
    <property type="project" value="InterPro"/>
</dbReference>
<feature type="transmembrane region" description="Helical" evidence="6">
    <location>
        <begin position="153"/>
        <end position="175"/>
    </location>
</feature>
<feature type="transmembrane region" description="Helical" evidence="6">
    <location>
        <begin position="498"/>
        <end position="515"/>
    </location>
</feature>
<keyword evidence="4 6" id="KW-0472">Membrane</keyword>
<dbReference type="InterPro" id="IPR036259">
    <property type="entry name" value="MFS_trans_sf"/>
</dbReference>
<keyword evidence="3 6" id="KW-1133">Transmembrane helix</keyword>
<feature type="domain" description="Major facilitator superfamily (MFS) profile" evidence="7">
    <location>
        <begin position="24"/>
        <end position="520"/>
    </location>
</feature>
<dbReference type="Gene3D" id="1.20.1250.20">
    <property type="entry name" value="MFS general substrate transporter like domains"/>
    <property type="match status" value="1"/>
</dbReference>
<proteinExistence type="predicted"/>
<evidence type="ECO:0000256" key="6">
    <source>
        <dbReference type="SAM" id="Phobius"/>
    </source>
</evidence>
<feature type="transmembrane region" description="Helical" evidence="6">
    <location>
        <begin position="59"/>
        <end position="78"/>
    </location>
</feature>
<feature type="transmembrane region" description="Helical" evidence="6">
    <location>
        <begin position="279"/>
        <end position="303"/>
    </location>
</feature>
<evidence type="ECO:0000313" key="8">
    <source>
        <dbReference type="EMBL" id="NEA87405.1"/>
    </source>
</evidence>
<feature type="transmembrane region" description="Helical" evidence="6">
    <location>
        <begin position="416"/>
        <end position="434"/>
    </location>
</feature>
<dbReference type="CDD" id="cd17321">
    <property type="entry name" value="MFS_MMR_MDR_like"/>
    <property type="match status" value="1"/>
</dbReference>
<dbReference type="InterPro" id="IPR020846">
    <property type="entry name" value="MFS_dom"/>
</dbReference>
<dbReference type="SUPFAM" id="SSF103473">
    <property type="entry name" value="MFS general substrate transporter"/>
    <property type="match status" value="1"/>
</dbReference>
<evidence type="ECO:0000256" key="5">
    <source>
        <dbReference type="ARBA" id="ARBA00023251"/>
    </source>
</evidence>
<evidence type="ECO:0000256" key="2">
    <source>
        <dbReference type="ARBA" id="ARBA00022692"/>
    </source>
</evidence>
<protein>
    <submittedName>
        <fullName evidence="8">MFS transporter</fullName>
    </submittedName>
</protein>
<feature type="transmembrane region" description="Helical" evidence="6">
    <location>
        <begin position="23"/>
        <end position="47"/>
    </location>
</feature>
<evidence type="ECO:0000256" key="4">
    <source>
        <dbReference type="ARBA" id="ARBA00023136"/>
    </source>
</evidence>
<feature type="transmembrane region" description="Helical" evidence="6">
    <location>
        <begin position="315"/>
        <end position="333"/>
    </location>
</feature>
<comment type="caution">
    <text evidence="8">The sequence shown here is derived from an EMBL/GenBank/DDBJ whole genome shotgun (WGS) entry which is preliminary data.</text>
</comment>
<dbReference type="PANTHER" id="PTHR42718">
    <property type="entry name" value="MAJOR FACILITATOR SUPERFAMILY MULTIDRUG TRANSPORTER MFSC"/>
    <property type="match status" value="1"/>
</dbReference>
<feature type="transmembrane region" description="Helical" evidence="6">
    <location>
        <begin position="373"/>
        <end position="395"/>
    </location>
</feature>
<dbReference type="PROSITE" id="PS50850">
    <property type="entry name" value="MFS"/>
    <property type="match status" value="1"/>
</dbReference>
<feature type="transmembrane region" description="Helical" evidence="6">
    <location>
        <begin position="345"/>
        <end position="361"/>
    </location>
</feature>
<reference evidence="8" key="1">
    <citation type="submission" date="2020-01" db="EMBL/GenBank/DDBJ databases">
        <title>Insect and environment-associated Actinomycetes.</title>
        <authorList>
            <person name="Currrie C."/>
            <person name="Chevrette M."/>
            <person name="Carlson C."/>
            <person name="Stubbendieck R."/>
            <person name="Wendt-Pienkowski E."/>
        </authorList>
    </citation>
    <scope>NUCLEOTIDE SEQUENCE</scope>
    <source>
        <strain evidence="8">SID14436</strain>
    </source>
</reference>
<organism evidence="8">
    <name type="scientific">Streptomyces sp. SID14436</name>
    <dbReference type="NCBI Taxonomy" id="2706070"/>
    <lineage>
        <taxon>Bacteria</taxon>
        <taxon>Bacillati</taxon>
        <taxon>Actinomycetota</taxon>
        <taxon>Actinomycetes</taxon>
        <taxon>Kitasatosporales</taxon>
        <taxon>Streptomycetaceae</taxon>
        <taxon>Streptomyces</taxon>
    </lineage>
</organism>
<sequence length="535" mass="56578">MKVQNAGRGGAAPPSGGRARQNVALAAMLFAVAMTFIDQTIVAIAAPDIDHELGLSTSGMQWVVNAYLLSLAAFFALGGRLTDLLGARRVVVAGTLVFVVSSVLCGCVPRGDFAQTWLIVFRATQGLGAALLFPAALAVVVAVFPVERRGRALALFFGLSGALTALGPLLGGWLTAWTWRAIFWVNVPVALVALVLTAMAHITDRRREERLDVGGAVLIAVGMGLSVLGFQQAFSWGWDNVATWACIVGGLAVLALFVRHERGVRHPLINLSVFRDRAFTIDSIVLFFAMLAFVPLFFFASVYAQVSLSASPNQAALFLLYFFAGFAVASQWGGRILDKSGARPALKLGTVVGAVGFALWAGELTDLSMHDQWPYAALAGAGIGFLLAPASTDAVNRSIGASYGEVTGITQTVRNYAASVGLAVFGTVLAHVTTEKVVNTLESRGVPPEEARGVARSVTEAVTGNADERVPEGGGRAAESMRETMSAVRMDFAEANQWVFYGMAIALGIAFLFSLRHPGGRVTEQTPEPSTAETR</sequence>
<evidence type="ECO:0000256" key="1">
    <source>
        <dbReference type="ARBA" id="ARBA00004651"/>
    </source>
</evidence>
<feature type="transmembrane region" description="Helical" evidence="6">
    <location>
        <begin position="90"/>
        <end position="111"/>
    </location>
</feature>
<keyword evidence="5" id="KW-0046">Antibiotic resistance</keyword>
<dbReference type="PANTHER" id="PTHR42718:SF49">
    <property type="entry name" value="EXPORT PROTEIN"/>
    <property type="match status" value="1"/>
</dbReference>
<gene>
    <name evidence="8" type="ORF">G3I53_15490</name>
</gene>
<evidence type="ECO:0000259" key="7">
    <source>
        <dbReference type="PROSITE" id="PS50850"/>
    </source>
</evidence>
<accession>A0A6G3QVN1</accession>
<dbReference type="GO" id="GO:0046677">
    <property type="term" value="P:response to antibiotic"/>
    <property type="evidence" value="ECO:0007669"/>
    <property type="project" value="UniProtKB-KW"/>
</dbReference>
<dbReference type="Pfam" id="PF07690">
    <property type="entry name" value="MFS_1"/>
    <property type="match status" value="1"/>
</dbReference>